<keyword evidence="5" id="KW-1185">Reference proteome</keyword>
<dbReference type="InterPro" id="IPR001064">
    <property type="entry name" value="Beta/gamma_crystallin"/>
</dbReference>
<evidence type="ECO:0000313" key="5">
    <source>
        <dbReference type="Proteomes" id="UP000243579"/>
    </source>
</evidence>
<name>A0A1V9YEJ1_ACHHY</name>
<evidence type="ECO:0000256" key="2">
    <source>
        <dbReference type="ARBA" id="ARBA00022737"/>
    </source>
</evidence>
<keyword evidence="2" id="KW-0677">Repeat</keyword>
<evidence type="ECO:0000259" key="3">
    <source>
        <dbReference type="PROSITE" id="PS50915"/>
    </source>
</evidence>
<gene>
    <name evidence="4" type="ORF">ACHHYP_20702</name>
</gene>
<sequence>MAAVVFFRSPNYEGFSYEVSAGESNILALPWQNSIQSIRIGANEQLTIFDQANFTGKSVTFYRSTPYPGNWVSRIASFHIEPLNTSALPEPGAIQAPWWILGTWEGFILVRMSDKTGYPECYATNGVNCEHRPNIDDLLPILTASEAETNATANTTTTFPAPCGPQRVPYWVGGALTLMIGSARHGQTSISAWQATWASQP</sequence>
<dbReference type="InterPro" id="IPR011024">
    <property type="entry name" value="G_crystallin-like"/>
</dbReference>
<organism evidence="4 5">
    <name type="scientific">Achlya hypogyna</name>
    <name type="common">Oomycete</name>
    <name type="synonym">Protoachlya hypogyna</name>
    <dbReference type="NCBI Taxonomy" id="1202772"/>
    <lineage>
        <taxon>Eukaryota</taxon>
        <taxon>Sar</taxon>
        <taxon>Stramenopiles</taxon>
        <taxon>Oomycota</taxon>
        <taxon>Saprolegniomycetes</taxon>
        <taxon>Saprolegniales</taxon>
        <taxon>Achlyaceae</taxon>
        <taxon>Achlya</taxon>
    </lineage>
</organism>
<dbReference type="Gene3D" id="2.60.20.10">
    <property type="entry name" value="Crystallins"/>
    <property type="match status" value="1"/>
</dbReference>
<dbReference type="PROSITE" id="PS50915">
    <property type="entry name" value="CRYSTALLIN_BETA_GAMMA"/>
    <property type="match status" value="1"/>
</dbReference>
<comment type="caution">
    <text evidence="4">The sequence shown here is derived from an EMBL/GenBank/DDBJ whole genome shotgun (WGS) entry which is preliminary data.</text>
</comment>
<evidence type="ECO:0000313" key="4">
    <source>
        <dbReference type="EMBL" id="OQR84118.1"/>
    </source>
</evidence>
<dbReference type="SUPFAM" id="SSF49695">
    <property type="entry name" value="gamma-Crystallin-like"/>
    <property type="match status" value="1"/>
</dbReference>
<protein>
    <recommendedName>
        <fullName evidence="3">Beta/gamma crystallin 'Greek key' domain-containing protein</fullName>
    </recommendedName>
</protein>
<feature type="domain" description="Beta/gamma crystallin 'Greek key'" evidence="3">
    <location>
        <begin position="2"/>
        <end position="42"/>
    </location>
</feature>
<evidence type="ECO:0000256" key="1">
    <source>
        <dbReference type="ARBA" id="ARBA00009646"/>
    </source>
</evidence>
<dbReference type="EMBL" id="JNBR01001931">
    <property type="protein sequence ID" value="OQR84118.1"/>
    <property type="molecule type" value="Genomic_DNA"/>
</dbReference>
<dbReference type="STRING" id="1202772.A0A1V9YEJ1"/>
<comment type="similarity">
    <text evidence="1">Belongs to the beta/gamma-crystallin family.</text>
</comment>
<dbReference type="Proteomes" id="UP000243579">
    <property type="component" value="Unassembled WGS sequence"/>
</dbReference>
<reference evidence="4 5" key="1">
    <citation type="journal article" date="2014" name="Genome Biol. Evol.">
        <title>The secreted proteins of Achlya hypogyna and Thraustotheca clavata identify the ancestral oomycete secretome and reveal gene acquisitions by horizontal gene transfer.</title>
        <authorList>
            <person name="Misner I."/>
            <person name="Blouin N."/>
            <person name="Leonard G."/>
            <person name="Richards T.A."/>
            <person name="Lane C.E."/>
        </authorList>
    </citation>
    <scope>NUCLEOTIDE SEQUENCE [LARGE SCALE GENOMIC DNA]</scope>
    <source>
        <strain evidence="4 5">ATCC 48635</strain>
    </source>
</reference>
<accession>A0A1V9YEJ1</accession>
<proteinExistence type="inferred from homology"/>
<dbReference type="AlphaFoldDB" id="A0A1V9YEJ1"/>
<dbReference type="OrthoDB" id="10509705at2759"/>